<evidence type="ECO:0000256" key="2">
    <source>
        <dbReference type="ARBA" id="ARBA00007103"/>
    </source>
</evidence>
<dbReference type="InterPro" id="IPR050214">
    <property type="entry name" value="Cys_Synth/Cystath_Beta-Synth"/>
</dbReference>
<reference evidence="10 11" key="1">
    <citation type="journal article" date="2012" name="ISME J.">
        <title>Nitrification expanded: discovery, physiology and genomics of a nitrite-oxidizing bacterium from the phylum Chloroflexi.</title>
        <authorList>
            <person name="Sorokin D.Y."/>
            <person name="Lucker S."/>
            <person name="Vejmelkova D."/>
            <person name="Kostrikina N.A."/>
            <person name="Kleerebezem R."/>
            <person name="Rijpstra W.I."/>
            <person name="Damste J.S."/>
            <person name="Le Paslier D."/>
            <person name="Muyzer G."/>
            <person name="Wagner M."/>
            <person name="van Loosdrecht M.C."/>
            <person name="Daims H."/>
        </authorList>
    </citation>
    <scope>NUCLEOTIDE SEQUENCE [LARGE SCALE GENOMIC DNA]</scope>
    <source>
        <strain evidence="11">none</strain>
    </source>
</reference>
<comment type="caution">
    <text evidence="10">The sequence shown here is derived from an EMBL/GenBank/DDBJ whole genome shotgun (WGS) entry which is preliminary data.</text>
</comment>
<dbReference type="FunFam" id="3.40.50.1100:FF:000118">
    <property type="entry name" value="Related to CYS4-cystathionine beta-synthase"/>
    <property type="match status" value="1"/>
</dbReference>
<keyword evidence="5 10" id="KW-0456">Lyase</keyword>
<feature type="domain" description="CBS" evidence="9">
    <location>
        <begin position="378"/>
        <end position="432"/>
    </location>
</feature>
<evidence type="ECO:0000256" key="4">
    <source>
        <dbReference type="ARBA" id="ARBA00022898"/>
    </source>
</evidence>
<dbReference type="SMART" id="SM00116">
    <property type="entry name" value="CBS"/>
    <property type="match status" value="2"/>
</dbReference>
<evidence type="ECO:0000256" key="7">
    <source>
        <dbReference type="NCBIfam" id="TIGR01137"/>
    </source>
</evidence>
<evidence type="ECO:0000256" key="1">
    <source>
        <dbReference type="ARBA" id="ARBA00001933"/>
    </source>
</evidence>
<sequence length="433" mass="47258">MLNPGGSVKDRIGFRMVEEAERQGRLRPGGTIVEPTSGNTGVGLALAAAVKGYRCIFVMPDKVSSEKVALLRAYGAEVVTTPTAVPRESPESYYSVADRLTREIPSAYQLNQYFNPMNPLAHYETTGPEIWRQTEGKVTHFVAGVGTGGTITGVGRYLKEQNPGIRIIGADPEGSIYTNPDNVRPYNVEGIGEDFWPESFDPSVVDEMFTVTDRDSFLTARRVTRDEGILLGGSGGTAVWAALQVAAREDNDRTLIVVLLPDSGRGYLSKLYSDDWMREYGYLPRFSRSPRVAALIDGRRNGNVPAVVGIDTNQTVEEAINLLRRYQISQMPVVHEPAHTTSGGIDAHQIAGSIQEGTLLNQVFQHPSSIHERVGTVMDPPFAMVDADEEVERIFPLLSAGSPAVLVQERGRLVGIITRSDLLDFVANQSPEG</sequence>
<proteinExistence type="inferred from homology"/>
<keyword evidence="11" id="KW-1185">Reference proteome</keyword>
<dbReference type="InterPro" id="IPR046342">
    <property type="entry name" value="CBS_dom_sf"/>
</dbReference>
<dbReference type="Gene3D" id="3.10.580.10">
    <property type="entry name" value="CBS-domain"/>
    <property type="match status" value="1"/>
</dbReference>
<dbReference type="GO" id="GO:0004122">
    <property type="term" value="F:cystathionine beta-synthase activity"/>
    <property type="evidence" value="ECO:0007669"/>
    <property type="project" value="UniProtKB-UniRule"/>
</dbReference>
<gene>
    <name evidence="10" type="primary">CBS</name>
    <name evidence="10" type="ORF">NITHO_1120007</name>
</gene>
<evidence type="ECO:0000256" key="8">
    <source>
        <dbReference type="PROSITE-ProRule" id="PRU00703"/>
    </source>
</evidence>
<dbReference type="GO" id="GO:0005737">
    <property type="term" value="C:cytoplasm"/>
    <property type="evidence" value="ECO:0007669"/>
    <property type="project" value="InterPro"/>
</dbReference>
<dbReference type="Proteomes" id="UP000004221">
    <property type="component" value="Unassembled WGS sequence"/>
</dbReference>
<evidence type="ECO:0000256" key="6">
    <source>
        <dbReference type="ARBA" id="ARBA00047490"/>
    </source>
</evidence>
<comment type="similarity">
    <text evidence="2">Belongs to the cysteine synthase/cystathionine beta-synthase family.</text>
</comment>
<evidence type="ECO:0000256" key="3">
    <source>
        <dbReference type="ARBA" id="ARBA00012041"/>
    </source>
</evidence>
<dbReference type="Pfam" id="PF00571">
    <property type="entry name" value="CBS"/>
    <property type="match status" value="2"/>
</dbReference>
<comment type="cofactor">
    <cofactor evidence="1">
        <name>pyridoxal 5'-phosphate</name>
        <dbReference type="ChEBI" id="CHEBI:597326"/>
    </cofactor>
</comment>
<keyword evidence="4" id="KW-0663">Pyridoxal phosphate</keyword>
<dbReference type="Pfam" id="PF00291">
    <property type="entry name" value="PALP"/>
    <property type="match status" value="1"/>
</dbReference>
<dbReference type="PANTHER" id="PTHR10314">
    <property type="entry name" value="CYSTATHIONINE BETA-SYNTHASE"/>
    <property type="match status" value="1"/>
</dbReference>
<comment type="catalytic activity">
    <reaction evidence="6">
        <text>L-homocysteine + L-serine = L,L-cystathionine + H2O</text>
        <dbReference type="Rhea" id="RHEA:10112"/>
        <dbReference type="ChEBI" id="CHEBI:15377"/>
        <dbReference type="ChEBI" id="CHEBI:33384"/>
        <dbReference type="ChEBI" id="CHEBI:58161"/>
        <dbReference type="ChEBI" id="CHEBI:58199"/>
        <dbReference type="EC" id="4.2.1.22"/>
    </reaction>
</comment>
<dbReference type="GO" id="GO:0019343">
    <property type="term" value="P:cysteine biosynthetic process via cystathionine"/>
    <property type="evidence" value="ECO:0007669"/>
    <property type="project" value="InterPro"/>
</dbReference>
<dbReference type="PROSITE" id="PS51371">
    <property type="entry name" value="CBS"/>
    <property type="match status" value="1"/>
</dbReference>
<dbReference type="EMBL" id="CAGS01000016">
    <property type="protein sequence ID" value="CCF82429.1"/>
    <property type="molecule type" value="Genomic_DNA"/>
</dbReference>
<dbReference type="EC" id="4.2.1.22" evidence="3 7"/>
<accession>I4ECL7</accession>
<protein>
    <recommendedName>
        <fullName evidence="3 7">Cystathionine beta-synthase</fullName>
        <ecNumber evidence="3 7">4.2.1.22</ecNumber>
    </recommendedName>
</protein>
<dbReference type="CDD" id="cd01561">
    <property type="entry name" value="CBS_like"/>
    <property type="match status" value="1"/>
</dbReference>
<dbReference type="InterPro" id="IPR000644">
    <property type="entry name" value="CBS_dom"/>
</dbReference>
<dbReference type="SUPFAM" id="SSF53686">
    <property type="entry name" value="Tryptophan synthase beta subunit-like PLP-dependent enzymes"/>
    <property type="match status" value="1"/>
</dbReference>
<evidence type="ECO:0000256" key="5">
    <source>
        <dbReference type="ARBA" id="ARBA00023239"/>
    </source>
</evidence>
<name>I4ECL7_9BACT</name>
<dbReference type="SUPFAM" id="SSF54631">
    <property type="entry name" value="CBS-domain pair"/>
    <property type="match status" value="1"/>
</dbReference>
<dbReference type="InterPro" id="IPR036052">
    <property type="entry name" value="TrpB-like_PALP_sf"/>
</dbReference>
<dbReference type="InterPro" id="IPR001926">
    <property type="entry name" value="TrpB-like_PALP"/>
</dbReference>
<dbReference type="AlphaFoldDB" id="I4ECL7"/>
<evidence type="ECO:0000313" key="10">
    <source>
        <dbReference type="EMBL" id="CCF82429.1"/>
    </source>
</evidence>
<evidence type="ECO:0000313" key="11">
    <source>
        <dbReference type="Proteomes" id="UP000004221"/>
    </source>
</evidence>
<dbReference type="Gene3D" id="3.40.50.1100">
    <property type="match status" value="2"/>
</dbReference>
<dbReference type="FunFam" id="3.40.50.1100:FF:000003">
    <property type="entry name" value="Cystathionine beta-synthase"/>
    <property type="match status" value="1"/>
</dbReference>
<evidence type="ECO:0000259" key="9">
    <source>
        <dbReference type="PROSITE" id="PS51371"/>
    </source>
</evidence>
<dbReference type="NCBIfam" id="TIGR01137">
    <property type="entry name" value="cysta_beta"/>
    <property type="match status" value="1"/>
</dbReference>
<keyword evidence="8" id="KW-0129">CBS domain</keyword>
<dbReference type="InterPro" id="IPR005857">
    <property type="entry name" value="Cysta_beta_synth"/>
</dbReference>
<organism evidence="10 11">
    <name type="scientific">Nitrolancea hollandica Lb</name>
    <dbReference type="NCBI Taxonomy" id="1129897"/>
    <lineage>
        <taxon>Bacteria</taxon>
        <taxon>Pseudomonadati</taxon>
        <taxon>Thermomicrobiota</taxon>
        <taxon>Thermomicrobia</taxon>
        <taxon>Sphaerobacterales</taxon>
        <taxon>Sphaerobacterineae</taxon>
        <taxon>Sphaerobacteraceae</taxon>
        <taxon>Nitrolancea</taxon>
    </lineage>
</organism>